<keyword evidence="5 10" id="KW-1133">Transmembrane helix</keyword>
<accession>A0A178MN15</accession>
<dbReference type="GO" id="GO:0004888">
    <property type="term" value="F:transmembrane signaling receptor activity"/>
    <property type="evidence" value="ECO:0007669"/>
    <property type="project" value="InterPro"/>
</dbReference>
<dbReference type="Proteomes" id="UP000078543">
    <property type="component" value="Unassembled WGS sequence"/>
</dbReference>
<dbReference type="PROSITE" id="PS50192">
    <property type="entry name" value="T_SNARE"/>
    <property type="match status" value="1"/>
</dbReference>
<dbReference type="EMBL" id="LWQU01000141">
    <property type="protein sequence ID" value="OAN50059.1"/>
    <property type="molecule type" value="Genomic_DNA"/>
</dbReference>
<feature type="transmembrane region" description="Helical" evidence="10">
    <location>
        <begin position="6"/>
        <end position="27"/>
    </location>
</feature>
<evidence type="ECO:0000313" key="14">
    <source>
        <dbReference type="EMBL" id="OAN50059.1"/>
    </source>
</evidence>
<keyword evidence="7 9" id="KW-0807">Transducer</keyword>
<dbReference type="PROSITE" id="PS50111">
    <property type="entry name" value="CHEMOTAXIS_TRANSDUC_2"/>
    <property type="match status" value="1"/>
</dbReference>
<dbReference type="InterPro" id="IPR004090">
    <property type="entry name" value="Chemotax_Me-accpt_rcpt"/>
</dbReference>
<dbReference type="PANTHER" id="PTHR32089:SF112">
    <property type="entry name" value="LYSOZYME-LIKE PROTEIN-RELATED"/>
    <property type="match status" value="1"/>
</dbReference>
<dbReference type="Pfam" id="PF00015">
    <property type="entry name" value="MCPsignal"/>
    <property type="match status" value="1"/>
</dbReference>
<evidence type="ECO:0000256" key="8">
    <source>
        <dbReference type="ARBA" id="ARBA00029447"/>
    </source>
</evidence>
<dbReference type="InterPro" id="IPR003660">
    <property type="entry name" value="HAMP_dom"/>
</dbReference>
<comment type="subcellular location">
    <subcellularLocation>
        <location evidence="1">Cell inner membrane</location>
        <topology evidence="1">Multi-pass membrane protein</topology>
    </subcellularLocation>
</comment>
<dbReference type="PRINTS" id="PR00260">
    <property type="entry name" value="CHEMTRNSDUCR"/>
</dbReference>
<dbReference type="Gene3D" id="1.10.287.950">
    <property type="entry name" value="Methyl-accepting chemotaxis protein"/>
    <property type="match status" value="1"/>
</dbReference>
<dbReference type="PROSITE" id="PS50885">
    <property type="entry name" value="HAMP"/>
    <property type="match status" value="1"/>
</dbReference>
<evidence type="ECO:0000259" key="11">
    <source>
        <dbReference type="PROSITE" id="PS50111"/>
    </source>
</evidence>
<dbReference type="STRING" id="1437059.A6A05_02275"/>
<keyword evidence="6 10" id="KW-0472">Membrane</keyword>
<feature type="domain" description="HAMP" evidence="13">
    <location>
        <begin position="207"/>
        <end position="260"/>
    </location>
</feature>
<dbReference type="SUPFAM" id="SSF58104">
    <property type="entry name" value="Methyl-accepting chemotaxis protein (MCP) signaling domain"/>
    <property type="match status" value="1"/>
</dbReference>
<evidence type="ECO:0000256" key="3">
    <source>
        <dbReference type="ARBA" id="ARBA00022519"/>
    </source>
</evidence>
<dbReference type="InterPro" id="IPR004089">
    <property type="entry name" value="MCPsignal_dom"/>
</dbReference>
<dbReference type="GO" id="GO:0006935">
    <property type="term" value="P:chemotaxis"/>
    <property type="evidence" value="ECO:0007669"/>
    <property type="project" value="InterPro"/>
</dbReference>
<keyword evidence="15" id="KW-1185">Reference proteome</keyword>
<evidence type="ECO:0000256" key="9">
    <source>
        <dbReference type="PROSITE-ProRule" id="PRU00284"/>
    </source>
</evidence>
<dbReference type="Pfam" id="PF17200">
    <property type="entry name" value="sCache_2"/>
    <property type="match status" value="1"/>
</dbReference>
<dbReference type="Gene3D" id="3.30.450.20">
    <property type="entry name" value="PAS domain"/>
    <property type="match status" value="1"/>
</dbReference>
<dbReference type="InterPro" id="IPR033480">
    <property type="entry name" value="sCache_2"/>
</dbReference>
<evidence type="ECO:0000256" key="10">
    <source>
        <dbReference type="SAM" id="Phobius"/>
    </source>
</evidence>
<dbReference type="Gene3D" id="6.10.340.10">
    <property type="match status" value="1"/>
</dbReference>
<dbReference type="OrthoDB" id="7260004at2"/>
<evidence type="ECO:0000313" key="15">
    <source>
        <dbReference type="Proteomes" id="UP000078543"/>
    </source>
</evidence>
<comment type="similarity">
    <text evidence="8">Belongs to the methyl-accepting chemotaxis (MCP) protein family.</text>
</comment>
<dbReference type="InterPro" id="IPR000727">
    <property type="entry name" value="T_SNARE_dom"/>
</dbReference>
<sequence>MRIGVRLGLIVVTALVGLLAVSVVSLMRTRADLMADREVKTRHIVEVGQSLLAHFQAEEAAGRLSREEAQARALAAIGAARYETTEYLWIHRRDGSVMLSHPNAKLIGSSVDSMQDPSGRYLFREMNDTVDTARAGFVNYMWPKPGQSKPIAKLSYVAGFAPWGWVIGSGIYIDDVDAAFRASALVFALWGVGIILAVSLIAWWIGRTITVPLGNITVAIGRLTNDEHGFEIKHTERPDEVGELARGLVVFRNQLEAAEAANAERMAVQEAQLARQRRIEELATTFDSSVATVIKSVSAAATQMQAASQSMSAIAEQTSRQSSAVAEAAGNAAMNVQTVAAATEELSASEGEIVRQVETSTAIADAAADQAKRSGRIVAGLTDAAGRIGEVVSLINNIASQTNLLALNATIEAARAGEAGKGFAVVANEVKNLANQTAKATDEISAQIAALQASAREAADAIGSISGTIDAINRASSEVAAAVEQQTAATNEIARSIEEAAVGTQQVSSNIVEVSQAAETAGATAGEVLTAAGELSSQAELLRFEVETFLKDVRAA</sequence>
<dbReference type="PANTHER" id="PTHR32089">
    <property type="entry name" value="METHYL-ACCEPTING CHEMOTAXIS PROTEIN MCPB"/>
    <property type="match status" value="1"/>
</dbReference>
<dbReference type="RefSeq" id="WP_068500830.1">
    <property type="nucleotide sequence ID" value="NZ_LWQU01000141.1"/>
</dbReference>
<organism evidence="14 15">
    <name type="scientific">Magnetospirillum moscoviense</name>
    <dbReference type="NCBI Taxonomy" id="1437059"/>
    <lineage>
        <taxon>Bacteria</taxon>
        <taxon>Pseudomonadati</taxon>
        <taxon>Pseudomonadota</taxon>
        <taxon>Alphaproteobacteria</taxon>
        <taxon>Rhodospirillales</taxon>
        <taxon>Rhodospirillaceae</taxon>
        <taxon>Magnetospirillum</taxon>
    </lineage>
</organism>
<dbReference type="GO" id="GO:0007165">
    <property type="term" value="P:signal transduction"/>
    <property type="evidence" value="ECO:0007669"/>
    <property type="project" value="UniProtKB-KW"/>
</dbReference>
<keyword evidence="2" id="KW-1003">Cell membrane</keyword>
<dbReference type="SMART" id="SM00283">
    <property type="entry name" value="MA"/>
    <property type="match status" value="1"/>
</dbReference>
<evidence type="ECO:0000256" key="4">
    <source>
        <dbReference type="ARBA" id="ARBA00022692"/>
    </source>
</evidence>
<feature type="transmembrane region" description="Helical" evidence="10">
    <location>
        <begin position="185"/>
        <end position="205"/>
    </location>
</feature>
<keyword evidence="3" id="KW-0997">Cell inner membrane</keyword>
<feature type="domain" description="Methyl-accepting transducer" evidence="11">
    <location>
        <begin position="300"/>
        <end position="536"/>
    </location>
</feature>
<evidence type="ECO:0000259" key="12">
    <source>
        <dbReference type="PROSITE" id="PS50192"/>
    </source>
</evidence>
<gene>
    <name evidence="14" type="ORF">A6A05_02275</name>
</gene>
<dbReference type="SMART" id="SM00304">
    <property type="entry name" value="HAMP"/>
    <property type="match status" value="1"/>
</dbReference>
<reference evidence="14 15" key="1">
    <citation type="submission" date="2016-04" db="EMBL/GenBank/DDBJ databases">
        <title>Draft genome sequence of freshwater magnetotactic bacteria Magnetospirillum marisnigri SP-1 and Magnetospirillum moscoviense BB-1.</title>
        <authorList>
            <person name="Koziaeva V."/>
            <person name="Dziuba M.V."/>
            <person name="Ivanov T.M."/>
            <person name="Kuznetsov B."/>
            <person name="Grouzdev D.S."/>
        </authorList>
    </citation>
    <scope>NUCLEOTIDE SEQUENCE [LARGE SCALE GENOMIC DNA]</scope>
    <source>
        <strain evidence="14 15">BB-1</strain>
    </source>
</reference>
<keyword evidence="4 10" id="KW-0812">Transmembrane</keyword>
<feature type="domain" description="T-SNARE coiled-coil homology" evidence="12">
    <location>
        <begin position="452"/>
        <end position="514"/>
    </location>
</feature>
<dbReference type="Pfam" id="PF00672">
    <property type="entry name" value="HAMP"/>
    <property type="match status" value="1"/>
</dbReference>
<evidence type="ECO:0000256" key="7">
    <source>
        <dbReference type="ARBA" id="ARBA00023224"/>
    </source>
</evidence>
<dbReference type="SMART" id="SM01049">
    <property type="entry name" value="Cache_2"/>
    <property type="match status" value="1"/>
</dbReference>
<name>A0A178MN15_9PROT</name>
<proteinExistence type="inferred from homology"/>
<protein>
    <submittedName>
        <fullName evidence="14">Chemotaxis protein</fullName>
    </submittedName>
</protein>
<dbReference type="GO" id="GO:0005886">
    <property type="term" value="C:plasma membrane"/>
    <property type="evidence" value="ECO:0007669"/>
    <property type="project" value="UniProtKB-SubCell"/>
</dbReference>
<evidence type="ECO:0000256" key="2">
    <source>
        <dbReference type="ARBA" id="ARBA00022475"/>
    </source>
</evidence>
<evidence type="ECO:0000256" key="6">
    <source>
        <dbReference type="ARBA" id="ARBA00023136"/>
    </source>
</evidence>
<evidence type="ECO:0000256" key="5">
    <source>
        <dbReference type="ARBA" id="ARBA00022989"/>
    </source>
</evidence>
<comment type="caution">
    <text evidence="14">The sequence shown here is derived from an EMBL/GenBank/DDBJ whole genome shotgun (WGS) entry which is preliminary data.</text>
</comment>
<evidence type="ECO:0000259" key="13">
    <source>
        <dbReference type="PROSITE" id="PS50885"/>
    </source>
</evidence>
<evidence type="ECO:0000256" key="1">
    <source>
        <dbReference type="ARBA" id="ARBA00004429"/>
    </source>
</evidence>
<dbReference type="AlphaFoldDB" id="A0A178MN15"/>